<dbReference type="AlphaFoldDB" id="A0A1I1QA19"/>
<dbReference type="EMBL" id="FOMI01000005">
    <property type="protein sequence ID" value="SFD16063.1"/>
    <property type="molecule type" value="Genomic_DNA"/>
</dbReference>
<name>A0A1I1QA19_9FLAO</name>
<dbReference type="SUPFAM" id="SSF48452">
    <property type="entry name" value="TPR-like"/>
    <property type="match status" value="1"/>
</dbReference>
<sequence length="769" mass="87424">MYFKMKKNLLLFFCLLTFLAFSQNEREAIKQIDSINSSALKSYNNNKIVKAFNGFNVAKKIADSINDNYGIAISNFNLGNIYRLMHEKNNAKDSYSIMLKAANAIKDNYLIANAYLNLATLTKEDNSSQATISLFKNALKHISKNQYLINENYNLSQYETLLVKIRVGLAEFYIENDLLEEGQVNLLHAEDIISKDSFSNNYQKASLNYIYGFYFFKKELYNNANEKFNNAIVFLNNEQSINDDDEALLLSKIYKSLSLSYSATGLKEQAYLALLKYDEFKDEFLNQEKLKENAIYKSRFLLATYKNEAQLANSEKLYQSKIADKVKKINIIIIIALILLLATLLILYNYYIAKRRLSDALKKQNTELEVAKNDALKSSELKSKFISNVSHELRTPLYGVVGLTSIMLENSNLDKANVKYLKSLKYSGDYLLNLINDVLQVSKIESKKLEINNTTVHLKSLIQNVTDSFDYSLGESNNQMHIFIDERIPEFILCDKLRLSQVLFNLIGNSIKFTQNGNISIKANLKEIDSENVLICFEVVDDGPGISKEKQGSIFDNFIQLNENSNTGYQGAGLGLSIASKIVKLFNSTIELDSELGVGSTFSFIVSFKIDTNAIEQIKSVKDEDVLTSYNPESLRILIAEDNKINQIVTSNLLKKENFQFDIVENGLEALKAFKNKTYDLILMDINMPLMDGNEATLKIREFNNQIPIIALTASSKDELMLNKLDKGFDDIITKPFDNDLFFNTINKLIEISKTRGNNDGTRVIKFSS</sequence>
<dbReference type="PROSITE" id="PS50110">
    <property type="entry name" value="RESPONSE_REGULATORY"/>
    <property type="match status" value="1"/>
</dbReference>
<evidence type="ECO:0000259" key="9">
    <source>
        <dbReference type="PROSITE" id="PS50110"/>
    </source>
</evidence>
<dbReference type="InterPro" id="IPR036890">
    <property type="entry name" value="HATPase_C_sf"/>
</dbReference>
<dbReference type="InterPro" id="IPR005467">
    <property type="entry name" value="His_kinase_dom"/>
</dbReference>
<evidence type="ECO:0000256" key="7">
    <source>
        <dbReference type="SAM" id="SignalP"/>
    </source>
</evidence>
<dbReference type="Gene3D" id="3.40.50.2300">
    <property type="match status" value="1"/>
</dbReference>
<feature type="signal peptide" evidence="7">
    <location>
        <begin position="1"/>
        <end position="22"/>
    </location>
</feature>
<dbReference type="CDD" id="cd16922">
    <property type="entry name" value="HATPase_EvgS-ArcB-TorS-like"/>
    <property type="match status" value="1"/>
</dbReference>
<keyword evidence="10" id="KW-0808">Transferase</keyword>
<dbReference type="STRING" id="870482.SAMN04487987_105114"/>
<dbReference type="FunFam" id="3.30.565.10:FF:000010">
    <property type="entry name" value="Sensor histidine kinase RcsC"/>
    <property type="match status" value="1"/>
</dbReference>
<dbReference type="Proteomes" id="UP000199439">
    <property type="component" value="Unassembled WGS sequence"/>
</dbReference>
<dbReference type="EC" id="2.7.13.3" evidence="2"/>
<dbReference type="PROSITE" id="PS50109">
    <property type="entry name" value="HIS_KIN"/>
    <property type="match status" value="1"/>
</dbReference>
<keyword evidence="6" id="KW-1133">Transmembrane helix</keyword>
<dbReference type="Pfam" id="PF02518">
    <property type="entry name" value="HATPase_c"/>
    <property type="match status" value="1"/>
</dbReference>
<evidence type="ECO:0000256" key="4">
    <source>
        <dbReference type="ARBA" id="ARBA00023012"/>
    </source>
</evidence>
<gene>
    <name evidence="10" type="ORF">SAMN04487987_105114</name>
</gene>
<dbReference type="OrthoDB" id="4457677at2"/>
<dbReference type="InterPro" id="IPR011990">
    <property type="entry name" value="TPR-like_helical_dom_sf"/>
</dbReference>
<proteinExistence type="predicted"/>
<dbReference type="Pfam" id="PF00512">
    <property type="entry name" value="HisKA"/>
    <property type="match status" value="1"/>
</dbReference>
<feature type="transmembrane region" description="Helical" evidence="6">
    <location>
        <begin position="329"/>
        <end position="353"/>
    </location>
</feature>
<dbReference type="SMART" id="SM00448">
    <property type="entry name" value="REC"/>
    <property type="match status" value="1"/>
</dbReference>
<keyword evidence="7" id="KW-0732">Signal</keyword>
<evidence type="ECO:0000256" key="3">
    <source>
        <dbReference type="ARBA" id="ARBA00022553"/>
    </source>
</evidence>
<keyword evidence="6" id="KW-0472">Membrane</keyword>
<feature type="modified residue" description="4-aspartylphosphate" evidence="5">
    <location>
        <position position="685"/>
    </location>
</feature>
<keyword evidence="6" id="KW-0812">Transmembrane</keyword>
<dbReference type="Gene3D" id="1.25.40.10">
    <property type="entry name" value="Tetratricopeptide repeat domain"/>
    <property type="match status" value="1"/>
</dbReference>
<dbReference type="SUPFAM" id="SSF52172">
    <property type="entry name" value="CheY-like"/>
    <property type="match status" value="1"/>
</dbReference>
<dbReference type="SUPFAM" id="SSF47384">
    <property type="entry name" value="Homodimeric domain of signal transducing histidine kinase"/>
    <property type="match status" value="1"/>
</dbReference>
<evidence type="ECO:0000256" key="2">
    <source>
        <dbReference type="ARBA" id="ARBA00012438"/>
    </source>
</evidence>
<dbReference type="CDD" id="cd17546">
    <property type="entry name" value="REC_hyHK_CKI1_RcsC-like"/>
    <property type="match status" value="1"/>
</dbReference>
<dbReference type="Gene3D" id="1.10.287.130">
    <property type="match status" value="1"/>
</dbReference>
<comment type="catalytic activity">
    <reaction evidence="1">
        <text>ATP + protein L-histidine = ADP + protein N-phospho-L-histidine.</text>
        <dbReference type="EC" id="2.7.13.3"/>
    </reaction>
</comment>
<dbReference type="SMART" id="SM00388">
    <property type="entry name" value="HisKA"/>
    <property type="match status" value="1"/>
</dbReference>
<dbReference type="PANTHER" id="PTHR45339:SF1">
    <property type="entry name" value="HYBRID SIGNAL TRANSDUCTION HISTIDINE KINASE J"/>
    <property type="match status" value="1"/>
</dbReference>
<dbReference type="Gene3D" id="3.30.565.10">
    <property type="entry name" value="Histidine kinase-like ATPase, C-terminal domain"/>
    <property type="match status" value="1"/>
</dbReference>
<dbReference type="GO" id="GO:0000155">
    <property type="term" value="F:phosphorelay sensor kinase activity"/>
    <property type="evidence" value="ECO:0007669"/>
    <property type="project" value="InterPro"/>
</dbReference>
<keyword evidence="4" id="KW-0902">Two-component regulatory system</keyword>
<dbReference type="PRINTS" id="PR00344">
    <property type="entry name" value="BCTRLSENSOR"/>
</dbReference>
<dbReference type="InterPro" id="IPR003661">
    <property type="entry name" value="HisK_dim/P_dom"/>
</dbReference>
<protein>
    <recommendedName>
        <fullName evidence="2">histidine kinase</fullName>
        <ecNumber evidence="2">2.7.13.3</ecNumber>
    </recommendedName>
</protein>
<evidence type="ECO:0000256" key="6">
    <source>
        <dbReference type="SAM" id="Phobius"/>
    </source>
</evidence>
<dbReference type="Pfam" id="PF00072">
    <property type="entry name" value="Response_reg"/>
    <property type="match status" value="1"/>
</dbReference>
<dbReference type="InterPro" id="IPR001789">
    <property type="entry name" value="Sig_transdc_resp-reg_receiver"/>
</dbReference>
<evidence type="ECO:0000313" key="10">
    <source>
        <dbReference type="EMBL" id="SFD16063.1"/>
    </source>
</evidence>
<dbReference type="CDD" id="cd00082">
    <property type="entry name" value="HisKA"/>
    <property type="match status" value="1"/>
</dbReference>
<keyword evidence="3 5" id="KW-0597">Phosphoprotein</keyword>
<evidence type="ECO:0000313" key="11">
    <source>
        <dbReference type="Proteomes" id="UP000199439"/>
    </source>
</evidence>
<keyword evidence="10" id="KW-0418">Kinase</keyword>
<dbReference type="PANTHER" id="PTHR45339">
    <property type="entry name" value="HYBRID SIGNAL TRANSDUCTION HISTIDINE KINASE J"/>
    <property type="match status" value="1"/>
</dbReference>
<feature type="domain" description="Histidine kinase" evidence="8">
    <location>
        <begin position="388"/>
        <end position="610"/>
    </location>
</feature>
<dbReference type="SUPFAM" id="SSF55874">
    <property type="entry name" value="ATPase domain of HSP90 chaperone/DNA topoisomerase II/histidine kinase"/>
    <property type="match status" value="1"/>
</dbReference>
<dbReference type="InterPro" id="IPR003594">
    <property type="entry name" value="HATPase_dom"/>
</dbReference>
<dbReference type="SMART" id="SM00387">
    <property type="entry name" value="HATPase_c"/>
    <property type="match status" value="1"/>
</dbReference>
<evidence type="ECO:0000256" key="5">
    <source>
        <dbReference type="PROSITE-ProRule" id="PRU00169"/>
    </source>
</evidence>
<evidence type="ECO:0000256" key="1">
    <source>
        <dbReference type="ARBA" id="ARBA00000085"/>
    </source>
</evidence>
<dbReference type="InterPro" id="IPR011006">
    <property type="entry name" value="CheY-like_superfamily"/>
</dbReference>
<evidence type="ECO:0000259" key="8">
    <source>
        <dbReference type="PROSITE" id="PS50109"/>
    </source>
</evidence>
<reference evidence="11" key="1">
    <citation type="submission" date="2016-10" db="EMBL/GenBank/DDBJ databases">
        <authorList>
            <person name="Varghese N."/>
            <person name="Submissions S."/>
        </authorList>
    </citation>
    <scope>NUCLEOTIDE SEQUENCE [LARGE SCALE GENOMIC DNA]</scope>
    <source>
        <strain evidence="11">DSM 25730</strain>
    </source>
</reference>
<organism evidence="10 11">
    <name type="scientific">Algibacter pectinivorans</name>
    <dbReference type="NCBI Taxonomy" id="870482"/>
    <lineage>
        <taxon>Bacteria</taxon>
        <taxon>Pseudomonadati</taxon>
        <taxon>Bacteroidota</taxon>
        <taxon>Flavobacteriia</taxon>
        <taxon>Flavobacteriales</taxon>
        <taxon>Flavobacteriaceae</taxon>
        <taxon>Algibacter</taxon>
    </lineage>
</organism>
<accession>A0A1I1QA19</accession>
<feature type="domain" description="Response regulatory" evidence="9">
    <location>
        <begin position="636"/>
        <end position="750"/>
    </location>
</feature>
<feature type="chain" id="PRO_5011692777" description="histidine kinase" evidence="7">
    <location>
        <begin position="23"/>
        <end position="769"/>
    </location>
</feature>
<keyword evidence="11" id="KW-1185">Reference proteome</keyword>
<dbReference type="InterPro" id="IPR036097">
    <property type="entry name" value="HisK_dim/P_sf"/>
</dbReference>
<dbReference type="InterPro" id="IPR004358">
    <property type="entry name" value="Sig_transdc_His_kin-like_C"/>
</dbReference>